<dbReference type="PROSITE" id="PS51125">
    <property type="entry name" value="NHL"/>
    <property type="match status" value="3"/>
</dbReference>
<comment type="catalytic activity">
    <reaction evidence="8 10">
        <text>L-arginyl-[protein] + NAD(+) = N(omega)-(ADP-D-ribosyl)-L-arginyl-[protein] + nicotinamide + H(+)</text>
        <dbReference type="Rhea" id="RHEA:19149"/>
        <dbReference type="Rhea" id="RHEA-COMP:10532"/>
        <dbReference type="Rhea" id="RHEA-COMP:15087"/>
        <dbReference type="ChEBI" id="CHEBI:15378"/>
        <dbReference type="ChEBI" id="CHEBI:17154"/>
        <dbReference type="ChEBI" id="CHEBI:29965"/>
        <dbReference type="ChEBI" id="CHEBI:57540"/>
        <dbReference type="ChEBI" id="CHEBI:142554"/>
        <dbReference type="EC" id="2.4.2.31"/>
    </reaction>
</comment>
<dbReference type="CDD" id="cd05819">
    <property type="entry name" value="NHL"/>
    <property type="match status" value="1"/>
</dbReference>
<dbReference type="GO" id="GO:0005576">
    <property type="term" value="C:extracellular region"/>
    <property type="evidence" value="ECO:0007669"/>
    <property type="project" value="TreeGrafter"/>
</dbReference>
<evidence type="ECO:0000256" key="6">
    <source>
        <dbReference type="ARBA" id="ARBA00022737"/>
    </source>
</evidence>
<dbReference type="EMBL" id="CAJNXB010005933">
    <property type="protein sequence ID" value="CAF3457442.1"/>
    <property type="molecule type" value="Genomic_DNA"/>
</dbReference>
<dbReference type="SUPFAM" id="SSF56399">
    <property type="entry name" value="ADP-ribosylation"/>
    <property type="match status" value="1"/>
</dbReference>
<dbReference type="InterPro" id="IPR001258">
    <property type="entry name" value="NHL_repeat"/>
</dbReference>
<dbReference type="SUPFAM" id="SSF63825">
    <property type="entry name" value="YWTD domain"/>
    <property type="match status" value="1"/>
</dbReference>
<comment type="similarity">
    <text evidence="1 10">Belongs to the Arg-specific ADP-ribosyltransferase family.</text>
</comment>
<dbReference type="Gene3D" id="3.90.176.10">
    <property type="entry name" value="Toxin ADP-ribosyltransferase, Chain A, domain 1"/>
    <property type="match status" value="1"/>
</dbReference>
<keyword evidence="7" id="KW-0325">Glycoprotein</keyword>
<name>A0A820NGI8_9BILA</name>
<reference evidence="12" key="1">
    <citation type="submission" date="2021-02" db="EMBL/GenBank/DDBJ databases">
        <authorList>
            <person name="Nowell W R."/>
        </authorList>
    </citation>
    <scope>NUCLEOTIDE SEQUENCE</scope>
</reference>
<evidence type="ECO:0000256" key="8">
    <source>
        <dbReference type="ARBA" id="ARBA00047597"/>
    </source>
</evidence>
<feature type="repeat" description="NHL" evidence="9">
    <location>
        <begin position="420"/>
        <end position="451"/>
    </location>
</feature>
<proteinExistence type="inferred from homology"/>
<dbReference type="InterPro" id="IPR011042">
    <property type="entry name" value="6-blade_b-propeller_TolB-like"/>
</dbReference>
<keyword evidence="6" id="KW-0677">Repeat</keyword>
<dbReference type="GO" id="GO:0106274">
    <property type="term" value="F:NAD+-protein-arginine ADP-ribosyltransferase activity"/>
    <property type="evidence" value="ECO:0007669"/>
    <property type="project" value="UniProtKB-EC"/>
</dbReference>
<evidence type="ECO:0000256" key="9">
    <source>
        <dbReference type="PROSITE-ProRule" id="PRU00504"/>
    </source>
</evidence>
<evidence type="ECO:0000256" key="4">
    <source>
        <dbReference type="ARBA" id="ARBA00022695"/>
    </source>
</evidence>
<dbReference type="PANTHER" id="PTHR10680:SF28">
    <property type="entry name" value="SMP-30_GLUCONOLACTONASE_LRE-LIKE REGION DOMAIN-CONTAINING PROTEIN"/>
    <property type="match status" value="1"/>
</dbReference>
<sequence length="551" mass="61755">MNRFGDIDVSNKSLPPVYGYRSEKLVPIEKALEPILPHIDELPYYIKIAKEHCHFPSEHGLTQDQSAAIYIYTMEWGDTTLYRVLNTALRSENRQALKIWFSYMKLFDTALDKLPTVKEAVWRGIPIDIGKNFTKKQIVTWWSVNSCSSSSNVIKNFLGNSKTSTIFLIEAINGKKVSGYTEYECEDEVILRIGTKFRVKSDPLDQSNGSYVVHLIEIDDNNEKPLASSMNQMQLTAAASTNNHIFVKPNIPANAKWIQNGVIVAGGNGAGTAANQLYYPHGLFVDGDQTVIIADNENHRIIQWKKDDTTNGQIVAGGNGQGNQLNQLAWPTDVLIDKETDSLIICDYGNCRVVRWSHLSDTTQGEILIENAKCYGLAMDDQKYLYVSDVAKHEVRRYPLGQKNGTRVAGSNSNGDDLDQLNEPRYLFVDCQQNVYVTDYENHRVMKWAKGATEGIVVAGGQGQGNSMAQLSYPNGLFVDTLGTIYVADSNNHRVMRWPQGAKQGTVIVGGKDWRAGANQFLYLRGLSFDQHGNLYVVDNVNNRVQRFSFE</sequence>
<keyword evidence="10" id="KW-0520">NAD</keyword>
<dbReference type="GO" id="GO:0016779">
    <property type="term" value="F:nucleotidyltransferase activity"/>
    <property type="evidence" value="ECO:0007669"/>
    <property type="project" value="UniProtKB-KW"/>
</dbReference>
<dbReference type="PROSITE" id="PS51996">
    <property type="entry name" value="TR_MART"/>
    <property type="match status" value="1"/>
</dbReference>
<dbReference type="Gene3D" id="2.120.10.30">
    <property type="entry name" value="TolB, C-terminal domain"/>
    <property type="match status" value="2"/>
</dbReference>
<dbReference type="InterPro" id="IPR000768">
    <property type="entry name" value="ART"/>
</dbReference>
<dbReference type="Pfam" id="PF01129">
    <property type="entry name" value="ART"/>
    <property type="match status" value="1"/>
</dbReference>
<feature type="repeat" description="NHL" evidence="9">
    <location>
        <begin position="271"/>
        <end position="307"/>
    </location>
</feature>
<evidence type="ECO:0000256" key="3">
    <source>
        <dbReference type="ARBA" id="ARBA00022679"/>
    </source>
</evidence>
<dbReference type="Pfam" id="PF01436">
    <property type="entry name" value="NHL"/>
    <property type="match status" value="3"/>
</dbReference>
<feature type="repeat" description="NHL" evidence="9">
    <location>
        <begin position="470"/>
        <end position="501"/>
    </location>
</feature>
<dbReference type="EMBL" id="CAJOBP010003056">
    <property type="protein sequence ID" value="CAF4387988.1"/>
    <property type="molecule type" value="Genomic_DNA"/>
</dbReference>
<dbReference type="PANTHER" id="PTHR10680">
    <property type="entry name" value="PEPTIDYL-GLYCINE ALPHA-AMIDATING MONOOXYGENASE"/>
    <property type="match status" value="1"/>
</dbReference>
<dbReference type="OrthoDB" id="10038581at2759"/>
<keyword evidence="2 10" id="KW-0328">Glycosyltransferase</keyword>
<evidence type="ECO:0000313" key="12">
    <source>
        <dbReference type="EMBL" id="CAF4387988.1"/>
    </source>
</evidence>
<evidence type="ECO:0000256" key="7">
    <source>
        <dbReference type="ARBA" id="ARBA00023180"/>
    </source>
</evidence>
<evidence type="ECO:0000256" key="10">
    <source>
        <dbReference type="RuleBase" id="RU361228"/>
    </source>
</evidence>
<evidence type="ECO:0000256" key="1">
    <source>
        <dbReference type="ARBA" id="ARBA00009558"/>
    </source>
</evidence>
<keyword evidence="13" id="KW-1185">Reference proteome</keyword>
<dbReference type="Proteomes" id="UP000663873">
    <property type="component" value="Unassembled WGS sequence"/>
</dbReference>
<keyword evidence="10" id="KW-0521">NADP</keyword>
<dbReference type="Proteomes" id="UP000663825">
    <property type="component" value="Unassembled WGS sequence"/>
</dbReference>
<protein>
    <recommendedName>
        <fullName evidence="10">NAD(P)(+)--arginine ADP-ribosyltransferase</fullName>
        <ecNumber evidence="10">2.4.2.31</ecNumber>
    </recommendedName>
    <alternativeName>
        <fullName evidence="10">Mono(ADP-ribosyl)transferase</fullName>
    </alternativeName>
</protein>
<organism evidence="12 13">
    <name type="scientific">Rotaria socialis</name>
    <dbReference type="NCBI Taxonomy" id="392032"/>
    <lineage>
        <taxon>Eukaryota</taxon>
        <taxon>Metazoa</taxon>
        <taxon>Spiralia</taxon>
        <taxon>Gnathifera</taxon>
        <taxon>Rotifera</taxon>
        <taxon>Eurotatoria</taxon>
        <taxon>Bdelloidea</taxon>
        <taxon>Philodinida</taxon>
        <taxon>Philodinidae</taxon>
        <taxon>Rotaria</taxon>
    </lineage>
</organism>
<dbReference type="AlphaFoldDB" id="A0A820NGI8"/>
<evidence type="ECO:0000313" key="13">
    <source>
        <dbReference type="Proteomes" id="UP000663873"/>
    </source>
</evidence>
<keyword evidence="4" id="KW-0548">Nucleotidyltransferase</keyword>
<keyword evidence="5" id="KW-0732">Signal</keyword>
<gene>
    <name evidence="11" type="ORF">TIS948_LOCUS32390</name>
    <name evidence="12" type="ORF">UJA718_LOCUS18214</name>
</gene>
<evidence type="ECO:0000313" key="11">
    <source>
        <dbReference type="EMBL" id="CAF3457442.1"/>
    </source>
</evidence>
<evidence type="ECO:0000256" key="5">
    <source>
        <dbReference type="ARBA" id="ARBA00022729"/>
    </source>
</evidence>
<evidence type="ECO:0000256" key="2">
    <source>
        <dbReference type="ARBA" id="ARBA00022676"/>
    </source>
</evidence>
<keyword evidence="3 10" id="KW-0808">Transferase</keyword>
<dbReference type="Gene3D" id="2.40.10.500">
    <property type="match status" value="1"/>
</dbReference>
<dbReference type="EC" id="2.4.2.31" evidence="10"/>
<accession>A0A820NGI8</accession>
<comment type="caution">
    <text evidence="12">The sequence shown here is derived from an EMBL/GenBank/DDBJ whole genome shotgun (WGS) entry which is preliminary data.</text>
</comment>